<evidence type="ECO:0000313" key="2">
    <source>
        <dbReference type="Proteomes" id="UP001055072"/>
    </source>
</evidence>
<organism evidence="1 2">
    <name type="scientific">Irpex rosettiformis</name>
    <dbReference type="NCBI Taxonomy" id="378272"/>
    <lineage>
        <taxon>Eukaryota</taxon>
        <taxon>Fungi</taxon>
        <taxon>Dikarya</taxon>
        <taxon>Basidiomycota</taxon>
        <taxon>Agaricomycotina</taxon>
        <taxon>Agaricomycetes</taxon>
        <taxon>Polyporales</taxon>
        <taxon>Irpicaceae</taxon>
        <taxon>Irpex</taxon>
    </lineage>
</organism>
<evidence type="ECO:0000313" key="1">
    <source>
        <dbReference type="EMBL" id="KAI0092983.1"/>
    </source>
</evidence>
<reference evidence="1" key="1">
    <citation type="journal article" date="2021" name="Environ. Microbiol.">
        <title>Gene family expansions and transcriptome signatures uncover fungal adaptations to wood decay.</title>
        <authorList>
            <person name="Hage H."/>
            <person name="Miyauchi S."/>
            <person name="Viragh M."/>
            <person name="Drula E."/>
            <person name="Min B."/>
            <person name="Chaduli D."/>
            <person name="Navarro D."/>
            <person name="Favel A."/>
            <person name="Norest M."/>
            <person name="Lesage-Meessen L."/>
            <person name="Balint B."/>
            <person name="Merenyi Z."/>
            <person name="de Eugenio L."/>
            <person name="Morin E."/>
            <person name="Martinez A.T."/>
            <person name="Baldrian P."/>
            <person name="Stursova M."/>
            <person name="Martinez M.J."/>
            <person name="Novotny C."/>
            <person name="Magnuson J.K."/>
            <person name="Spatafora J.W."/>
            <person name="Maurice S."/>
            <person name="Pangilinan J."/>
            <person name="Andreopoulos W."/>
            <person name="LaButti K."/>
            <person name="Hundley H."/>
            <person name="Na H."/>
            <person name="Kuo A."/>
            <person name="Barry K."/>
            <person name="Lipzen A."/>
            <person name="Henrissat B."/>
            <person name="Riley R."/>
            <person name="Ahrendt S."/>
            <person name="Nagy L.G."/>
            <person name="Grigoriev I.V."/>
            <person name="Martin F."/>
            <person name="Rosso M.N."/>
        </authorList>
    </citation>
    <scope>NUCLEOTIDE SEQUENCE</scope>
    <source>
        <strain evidence="1">CBS 384.51</strain>
    </source>
</reference>
<proteinExistence type="predicted"/>
<name>A0ACB8UF77_9APHY</name>
<dbReference type="EMBL" id="MU274902">
    <property type="protein sequence ID" value="KAI0092983.1"/>
    <property type="molecule type" value="Genomic_DNA"/>
</dbReference>
<protein>
    <submittedName>
        <fullName evidence="1">FAD-binding domain-containing protein</fullName>
    </submittedName>
</protein>
<dbReference type="Proteomes" id="UP001055072">
    <property type="component" value="Unassembled WGS sequence"/>
</dbReference>
<keyword evidence="2" id="KW-1185">Reference proteome</keyword>
<sequence length="456" mass="50053">MAANILTIFPKEQILTVEDGQAYEDIIKRWADNATKRAQFVVLPRSAQDVSKAILFAINNGLELAIRGGGHSASGSSSSEGLVIDLSKMRTVAVDAEKSLIRVDGGALWEDVDKEAAKYGLATVGGTVNHTGVGGLTVGGGYGWLTSKYGLVIDNLLEAEVVLANGDIVTCNDNEYADLFWAIRGAGSNFGPVTRFTFRGYPQRNTIWSGLLVFAPSQLTELSNAVESWRQTAGEDENGMLIVASPPPNGQPALVFVPFYNGSLQEGKEKFKAVYDVGPVADMTQEMPYELINSIMNPMTSHGDRKLFKVAVIADVNPNLVSHLFEEYTKLTTEHPDAAQSALIIELHGYRKVVTVPTTATAFSNRGSWYVINLFLRWKEATADKKMYEWATALSDHVKSMQGPTVGKARGYSNYGIGDERSRDIFGENYDRLSELKAKYDPQNVFRKWYPITPKA</sequence>
<comment type="caution">
    <text evidence="1">The sequence shown here is derived from an EMBL/GenBank/DDBJ whole genome shotgun (WGS) entry which is preliminary data.</text>
</comment>
<gene>
    <name evidence="1" type="ORF">BDY19DRAFT_921322</name>
</gene>
<accession>A0ACB8UF77</accession>